<keyword evidence="6 8" id="KW-0472">Membrane</keyword>
<evidence type="ECO:0000313" key="11">
    <source>
        <dbReference type="EMBL" id="PKU24173.1"/>
    </source>
</evidence>
<evidence type="ECO:0000313" key="12">
    <source>
        <dbReference type="Proteomes" id="UP000233293"/>
    </source>
</evidence>
<protein>
    <recommendedName>
        <fullName evidence="10">TonB-dependent receptor plug domain-containing protein</fullName>
    </recommendedName>
</protein>
<evidence type="ECO:0000256" key="1">
    <source>
        <dbReference type="ARBA" id="ARBA00004571"/>
    </source>
</evidence>
<proteinExistence type="inferred from homology"/>
<keyword evidence="3 8" id="KW-1134">Transmembrane beta strand</keyword>
<feature type="chain" id="PRO_5014742671" description="TonB-dependent receptor plug domain-containing protein" evidence="9">
    <location>
        <begin position="23"/>
        <end position="665"/>
    </location>
</feature>
<evidence type="ECO:0000256" key="5">
    <source>
        <dbReference type="ARBA" id="ARBA00022729"/>
    </source>
</evidence>
<dbReference type="InterPro" id="IPR012910">
    <property type="entry name" value="Plug_dom"/>
</dbReference>
<dbReference type="EMBL" id="PIUM01000013">
    <property type="protein sequence ID" value="PKU24173.1"/>
    <property type="molecule type" value="Genomic_DNA"/>
</dbReference>
<dbReference type="OrthoDB" id="9760333at2"/>
<dbReference type="InterPro" id="IPR039426">
    <property type="entry name" value="TonB-dep_rcpt-like"/>
</dbReference>
<keyword evidence="5 9" id="KW-0732">Signal</keyword>
<dbReference type="PANTHER" id="PTHR30069">
    <property type="entry name" value="TONB-DEPENDENT OUTER MEMBRANE RECEPTOR"/>
    <property type="match status" value="1"/>
</dbReference>
<dbReference type="AlphaFoldDB" id="A0A2N3PUU0"/>
<keyword evidence="7 8" id="KW-0998">Cell outer membrane</keyword>
<dbReference type="Gene3D" id="2.40.170.20">
    <property type="entry name" value="TonB-dependent receptor, beta-barrel domain"/>
    <property type="match status" value="1"/>
</dbReference>
<evidence type="ECO:0000256" key="7">
    <source>
        <dbReference type="ARBA" id="ARBA00023237"/>
    </source>
</evidence>
<reference evidence="12" key="1">
    <citation type="submission" date="2017-12" db="EMBL/GenBank/DDBJ databases">
        <title>Draft genome sequence of Telmatospirillum siberiense 26-4b1T, an acidotolerant peatland alphaproteobacterium potentially involved in sulfur cycling.</title>
        <authorList>
            <person name="Hausmann B."/>
            <person name="Pjevac P."/>
            <person name="Schreck K."/>
            <person name="Herbold C.W."/>
            <person name="Daims H."/>
            <person name="Wagner M."/>
            <person name="Pester M."/>
            <person name="Loy A."/>
        </authorList>
    </citation>
    <scope>NUCLEOTIDE SEQUENCE [LARGE SCALE GENOMIC DNA]</scope>
    <source>
        <strain evidence="12">26-4b1</strain>
    </source>
</reference>
<keyword evidence="4 8" id="KW-0812">Transmembrane</keyword>
<dbReference type="Gene3D" id="2.170.130.10">
    <property type="entry name" value="TonB-dependent receptor, plug domain"/>
    <property type="match status" value="1"/>
</dbReference>
<dbReference type="GO" id="GO:0009279">
    <property type="term" value="C:cell outer membrane"/>
    <property type="evidence" value="ECO:0007669"/>
    <property type="project" value="UniProtKB-SubCell"/>
</dbReference>
<dbReference type="RefSeq" id="WP_101250968.1">
    <property type="nucleotide sequence ID" value="NZ_PIUM01000013.1"/>
</dbReference>
<sequence length="665" mass="72787">MRWHTPATICCLSLLLAGTGHAQEFDYGNYEALFGEPVTMSATGKPERVSDSAVSMDLISAQDIARSGARDIPTLLRRLAGVDVVRESAGSSDVGIGGYIQPLVSRVMVMVNGRQVYFDGFGEVFWAALPVELEEIRQIEVIHGAQSALYGFNAVDGVINIVTFDPVDDKINMARARVGNHALRNLAATTTWPLADQAGVRVTVANDHIDDSGISSKTPANLAYSKDPARRALSVSAGARLPDDSRLNLEASHTDVSQRMISSSVFFDARIKSDAVKASYTTETAIGRVNANASYSDVNLPWVASQAIANVFRMDDQTGAAQISDLFKIGADDSFRLAADARRDRVDAPLVTGGVLTGDLWAASAMWEHQFSPTLTTVNAVRYDYFKLGRSGSGTVHDYLYSNADFDRADMGTSVSSALVKTVTDEDKLRLSFSRGLKLPSLMNFGQLGQYQRQYVNGQTVYFEGNPNLAASAVYDYRAGWDHQFRDLGATARVNVFHDMTMRYIGSRNALLTYVPARFAQVTTYTTGSVTNGLELTLDHKAREGWNWGGTYTYQRLHEHSDGGLRNAAPVNKVNANIGYGWGEWETDLYASYVSATKGVLITAGVPTVTRTVGVKGHVDLAPRIAWRPTDNLMVELSAENLWPYKDVVTQRMETSYFLTLKVSY</sequence>
<dbReference type="PANTHER" id="PTHR30069:SF29">
    <property type="entry name" value="HEMOGLOBIN AND HEMOGLOBIN-HAPTOGLOBIN-BINDING PROTEIN 1-RELATED"/>
    <property type="match status" value="1"/>
</dbReference>
<dbReference type="PROSITE" id="PS52016">
    <property type="entry name" value="TONB_DEPENDENT_REC_3"/>
    <property type="match status" value="1"/>
</dbReference>
<evidence type="ECO:0000256" key="2">
    <source>
        <dbReference type="ARBA" id="ARBA00022448"/>
    </source>
</evidence>
<evidence type="ECO:0000256" key="4">
    <source>
        <dbReference type="ARBA" id="ARBA00022692"/>
    </source>
</evidence>
<comment type="subcellular location">
    <subcellularLocation>
        <location evidence="1 8">Cell outer membrane</location>
        <topology evidence="1 8">Multi-pass membrane protein</topology>
    </subcellularLocation>
</comment>
<dbReference type="SUPFAM" id="SSF56935">
    <property type="entry name" value="Porins"/>
    <property type="match status" value="1"/>
</dbReference>
<dbReference type="GO" id="GO:0015344">
    <property type="term" value="F:siderophore uptake transmembrane transporter activity"/>
    <property type="evidence" value="ECO:0007669"/>
    <property type="project" value="TreeGrafter"/>
</dbReference>
<dbReference type="Pfam" id="PF07715">
    <property type="entry name" value="Plug"/>
    <property type="match status" value="1"/>
</dbReference>
<dbReference type="InterPro" id="IPR036942">
    <property type="entry name" value="Beta-barrel_TonB_sf"/>
</dbReference>
<organism evidence="11 12">
    <name type="scientific">Telmatospirillum siberiense</name>
    <dbReference type="NCBI Taxonomy" id="382514"/>
    <lineage>
        <taxon>Bacteria</taxon>
        <taxon>Pseudomonadati</taxon>
        <taxon>Pseudomonadota</taxon>
        <taxon>Alphaproteobacteria</taxon>
        <taxon>Rhodospirillales</taxon>
        <taxon>Rhodospirillaceae</taxon>
        <taxon>Telmatospirillum</taxon>
    </lineage>
</organism>
<comment type="caution">
    <text evidence="11">The sequence shown here is derived from an EMBL/GenBank/DDBJ whole genome shotgun (WGS) entry which is preliminary data.</text>
</comment>
<comment type="similarity">
    <text evidence="8">Belongs to the TonB-dependent receptor family.</text>
</comment>
<dbReference type="Proteomes" id="UP000233293">
    <property type="component" value="Unassembled WGS sequence"/>
</dbReference>
<keyword evidence="12" id="KW-1185">Reference proteome</keyword>
<keyword evidence="2 8" id="KW-0813">Transport</keyword>
<accession>A0A2N3PUU0</accession>
<evidence type="ECO:0000256" key="3">
    <source>
        <dbReference type="ARBA" id="ARBA00022452"/>
    </source>
</evidence>
<gene>
    <name evidence="11" type="ORF">CWS72_12620</name>
</gene>
<evidence type="ECO:0000256" key="9">
    <source>
        <dbReference type="SAM" id="SignalP"/>
    </source>
</evidence>
<feature type="domain" description="TonB-dependent receptor plug" evidence="10">
    <location>
        <begin position="49"/>
        <end position="158"/>
    </location>
</feature>
<name>A0A2N3PUU0_9PROT</name>
<feature type="signal peptide" evidence="9">
    <location>
        <begin position="1"/>
        <end position="22"/>
    </location>
</feature>
<evidence type="ECO:0000256" key="8">
    <source>
        <dbReference type="PROSITE-ProRule" id="PRU01360"/>
    </source>
</evidence>
<evidence type="ECO:0000256" key="6">
    <source>
        <dbReference type="ARBA" id="ARBA00023136"/>
    </source>
</evidence>
<dbReference type="GO" id="GO:0044718">
    <property type="term" value="P:siderophore transmembrane transport"/>
    <property type="evidence" value="ECO:0007669"/>
    <property type="project" value="TreeGrafter"/>
</dbReference>
<dbReference type="InterPro" id="IPR037066">
    <property type="entry name" value="Plug_dom_sf"/>
</dbReference>
<evidence type="ECO:0000259" key="10">
    <source>
        <dbReference type="Pfam" id="PF07715"/>
    </source>
</evidence>